<dbReference type="Pfam" id="PF00685">
    <property type="entry name" value="Sulfotransfer_1"/>
    <property type="match status" value="1"/>
</dbReference>
<comment type="caution">
    <text evidence="4">The sequence shown here is derived from an EMBL/GenBank/DDBJ whole genome shotgun (WGS) entry which is preliminary data.</text>
</comment>
<evidence type="ECO:0000256" key="1">
    <source>
        <dbReference type="ARBA" id="ARBA00022679"/>
    </source>
</evidence>
<dbReference type="InterPro" id="IPR037359">
    <property type="entry name" value="NST/OST"/>
</dbReference>
<dbReference type="InterPro" id="IPR027417">
    <property type="entry name" value="P-loop_NTPase"/>
</dbReference>
<protein>
    <submittedName>
        <fullName evidence="4">Sulfotransferase domain-containing protein</fullName>
    </submittedName>
</protein>
<keyword evidence="5" id="KW-1185">Reference proteome</keyword>
<dbReference type="Gene3D" id="3.40.50.300">
    <property type="entry name" value="P-loop containing nucleotide triphosphate hydrolases"/>
    <property type="match status" value="1"/>
</dbReference>
<evidence type="ECO:0000256" key="2">
    <source>
        <dbReference type="ARBA" id="ARBA00023180"/>
    </source>
</evidence>
<reference evidence="4 5" key="1">
    <citation type="submission" date="2018-10" db="EMBL/GenBank/DDBJ databases">
        <title>Genomic Encyclopedia of Archaeal and Bacterial Type Strains, Phase II (KMG-II): from individual species to whole genera.</title>
        <authorList>
            <person name="Goeker M."/>
        </authorList>
    </citation>
    <scope>NUCLEOTIDE SEQUENCE [LARGE SCALE GENOMIC DNA]</scope>
    <source>
        <strain evidence="4 5">DSM 23424</strain>
    </source>
</reference>
<keyword evidence="2" id="KW-0325">Glycoprotein</keyword>
<proteinExistence type="predicted"/>
<organism evidence="4 5">
    <name type="scientific">Ulvibacter antarcticus</name>
    <dbReference type="NCBI Taxonomy" id="442714"/>
    <lineage>
        <taxon>Bacteria</taxon>
        <taxon>Pseudomonadati</taxon>
        <taxon>Bacteroidota</taxon>
        <taxon>Flavobacteriia</taxon>
        <taxon>Flavobacteriales</taxon>
        <taxon>Flavobacteriaceae</taxon>
        <taxon>Ulvibacter</taxon>
    </lineage>
</organism>
<dbReference type="OrthoDB" id="981508at2"/>
<keyword evidence="1 4" id="KW-0808">Transferase</keyword>
<dbReference type="EMBL" id="REFC01000014">
    <property type="protein sequence ID" value="RMA57963.1"/>
    <property type="molecule type" value="Genomic_DNA"/>
</dbReference>
<dbReference type="InterPro" id="IPR000863">
    <property type="entry name" value="Sulfotransferase_dom"/>
</dbReference>
<sequence length="275" mass="32758">MKGYNFGTIKPSFIIIGVQKAGTSSLHHYLTQHPKLIAPELKELHYFDTLKPTPPEGYLDFFPKEYFTRNLSFEATPRYLYFPGTAKKLYEFDPNLKLIVILRDPVKRAYSAWNMYRQMSMEPNQKELARQHEKRNPTEKAYTFLYSGKFPSFEEWIKTEMKICLASDFIEPSIIRRGYYKEQIENYLNYFSRDQMHFVDFQDLKGNIISVLNNIAKFLNISEFNNLDLNLNIQNERKYTKELDPDLYKTLLSHFQEKNNGLEELVNQNLKWMHV</sequence>
<dbReference type="RefSeq" id="WP_121908306.1">
    <property type="nucleotide sequence ID" value="NZ_REFC01000014.1"/>
</dbReference>
<accession>A0A3L9YB61</accession>
<dbReference type="Proteomes" id="UP000271339">
    <property type="component" value="Unassembled WGS sequence"/>
</dbReference>
<dbReference type="PANTHER" id="PTHR10605">
    <property type="entry name" value="HEPARAN SULFATE SULFOTRANSFERASE"/>
    <property type="match status" value="1"/>
</dbReference>
<evidence type="ECO:0000313" key="4">
    <source>
        <dbReference type="EMBL" id="RMA57963.1"/>
    </source>
</evidence>
<dbReference type="PANTHER" id="PTHR10605:SF56">
    <property type="entry name" value="BIFUNCTIONAL HEPARAN SULFATE N-DEACETYLASE_N-SULFOTRANSFERASE"/>
    <property type="match status" value="1"/>
</dbReference>
<feature type="domain" description="Sulfotransferase" evidence="3">
    <location>
        <begin position="11"/>
        <end position="238"/>
    </location>
</feature>
<dbReference type="AlphaFoldDB" id="A0A3L9YB61"/>
<gene>
    <name evidence="4" type="ORF">BXY75_2771</name>
</gene>
<evidence type="ECO:0000259" key="3">
    <source>
        <dbReference type="Pfam" id="PF00685"/>
    </source>
</evidence>
<evidence type="ECO:0000313" key="5">
    <source>
        <dbReference type="Proteomes" id="UP000271339"/>
    </source>
</evidence>
<dbReference type="SUPFAM" id="SSF52540">
    <property type="entry name" value="P-loop containing nucleoside triphosphate hydrolases"/>
    <property type="match status" value="1"/>
</dbReference>
<dbReference type="GO" id="GO:0008146">
    <property type="term" value="F:sulfotransferase activity"/>
    <property type="evidence" value="ECO:0007669"/>
    <property type="project" value="InterPro"/>
</dbReference>
<name>A0A3L9YB61_9FLAO</name>